<keyword evidence="7" id="KW-0436">Ligase</keyword>
<evidence type="ECO:0000256" key="3">
    <source>
        <dbReference type="ARBA" id="ARBA00022989"/>
    </source>
</evidence>
<feature type="transmembrane region" description="Helical" evidence="5">
    <location>
        <begin position="30"/>
        <end position="48"/>
    </location>
</feature>
<feature type="transmembrane region" description="Helical" evidence="5">
    <location>
        <begin position="7"/>
        <end position="24"/>
    </location>
</feature>
<feature type="transmembrane region" description="Helical" evidence="5">
    <location>
        <begin position="163"/>
        <end position="182"/>
    </location>
</feature>
<feature type="transmembrane region" description="Helical" evidence="5">
    <location>
        <begin position="253"/>
        <end position="270"/>
    </location>
</feature>
<comment type="caution">
    <text evidence="7">The sequence shown here is derived from an EMBL/GenBank/DDBJ whole genome shotgun (WGS) entry which is preliminary data.</text>
</comment>
<feature type="transmembrane region" description="Helical" evidence="5">
    <location>
        <begin position="403"/>
        <end position="425"/>
    </location>
</feature>
<evidence type="ECO:0000313" key="7">
    <source>
        <dbReference type="EMBL" id="RKE97970.1"/>
    </source>
</evidence>
<evidence type="ECO:0000259" key="6">
    <source>
        <dbReference type="Pfam" id="PF04932"/>
    </source>
</evidence>
<evidence type="ECO:0000256" key="4">
    <source>
        <dbReference type="ARBA" id="ARBA00023136"/>
    </source>
</evidence>
<keyword evidence="4 5" id="KW-0472">Membrane</keyword>
<dbReference type="PANTHER" id="PTHR37422:SF13">
    <property type="entry name" value="LIPOPOLYSACCHARIDE BIOSYNTHESIS PROTEIN PA4999-RELATED"/>
    <property type="match status" value="1"/>
</dbReference>
<dbReference type="OrthoDB" id="1118890at2"/>
<feature type="transmembrane region" description="Helical" evidence="5">
    <location>
        <begin position="131"/>
        <end position="151"/>
    </location>
</feature>
<dbReference type="GO" id="GO:0016874">
    <property type="term" value="F:ligase activity"/>
    <property type="evidence" value="ECO:0007669"/>
    <property type="project" value="UniProtKB-KW"/>
</dbReference>
<feature type="transmembrane region" description="Helical" evidence="5">
    <location>
        <begin position="282"/>
        <end position="299"/>
    </location>
</feature>
<evidence type="ECO:0000256" key="5">
    <source>
        <dbReference type="SAM" id="Phobius"/>
    </source>
</evidence>
<feature type="transmembrane region" description="Helical" evidence="5">
    <location>
        <begin position="202"/>
        <end position="224"/>
    </location>
</feature>
<dbReference type="Pfam" id="PF04932">
    <property type="entry name" value="Wzy_C"/>
    <property type="match status" value="1"/>
</dbReference>
<feature type="transmembrane region" description="Helical" evidence="5">
    <location>
        <begin position="377"/>
        <end position="394"/>
    </location>
</feature>
<sequence>MDKDIKYIGLVGFHILIGILLYAIPPFRSPFYLAIISYFIFRIITAPNHKKTFEVLLACSYIIGGEAMFRMTSGGLFYEISKYLVVLFVLFGMFYKGISGKGYPYFFYLIALVPAVVVASVNLRYDLNFRTSIAFVLSGPVCLGASALFCYDKKISQQQILDVILYMSLPIVSMVTYLYFYTPSLKSILRGTDSNFATSGGFGPNQVATLLGLGMFAFTVRLFIKSPSLILKFINGFILAFISYRGIITFSRGGVFAAIIMIGAFLFLLYTKSAYQRKQQIIFTFIMFCMLGAATWIVSSTRTSGLIDKRYANQDELGRDKNDISTGRGELFLEELEGFLDNPFLGVGASGMKNLRLETEGVIITSHNEVSRLLSEHGMLGIFILSILIFKPLAYRTQHKKNLFFYAFLVFWFATINHSAMRLAAPGFVYALSLLNITNEKRVIHRKSIAKL</sequence>
<keyword evidence="2 5" id="KW-0812">Transmembrane</keyword>
<protein>
    <submittedName>
        <fullName evidence="7">O-antigen ligase-like membrane protein</fullName>
    </submittedName>
</protein>
<organism evidence="7 8">
    <name type="scientific">Ichthyenterobacterium magnum</name>
    <dbReference type="NCBI Taxonomy" id="1230530"/>
    <lineage>
        <taxon>Bacteria</taxon>
        <taxon>Pseudomonadati</taxon>
        <taxon>Bacteroidota</taxon>
        <taxon>Flavobacteriia</taxon>
        <taxon>Flavobacteriales</taxon>
        <taxon>Flavobacteriaceae</taxon>
        <taxon>Ichthyenterobacterium</taxon>
    </lineage>
</organism>
<evidence type="ECO:0000256" key="1">
    <source>
        <dbReference type="ARBA" id="ARBA00004141"/>
    </source>
</evidence>
<feature type="transmembrane region" description="Helical" evidence="5">
    <location>
        <begin position="55"/>
        <end position="74"/>
    </location>
</feature>
<dbReference type="AlphaFoldDB" id="A0A420DUZ0"/>
<dbReference type="GO" id="GO:0016020">
    <property type="term" value="C:membrane"/>
    <property type="evidence" value="ECO:0007669"/>
    <property type="project" value="UniProtKB-SubCell"/>
</dbReference>
<keyword evidence="3 5" id="KW-1133">Transmembrane helix</keyword>
<evidence type="ECO:0000313" key="8">
    <source>
        <dbReference type="Proteomes" id="UP000284892"/>
    </source>
</evidence>
<dbReference type="PANTHER" id="PTHR37422">
    <property type="entry name" value="TEICHURONIC ACID BIOSYNTHESIS PROTEIN TUAE"/>
    <property type="match status" value="1"/>
</dbReference>
<dbReference type="Proteomes" id="UP000284892">
    <property type="component" value="Unassembled WGS sequence"/>
</dbReference>
<keyword evidence="8" id="KW-1185">Reference proteome</keyword>
<comment type="subcellular location">
    <subcellularLocation>
        <location evidence="1">Membrane</location>
        <topology evidence="1">Multi-pass membrane protein</topology>
    </subcellularLocation>
</comment>
<dbReference type="EMBL" id="RAQJ01000001">
    <property type="protein sequence ID" value="RKE97970.1"/>
    <property type="molecule type" value="Genomic_DNA"/>
</dbReference>
<dbReference type="InterPro" id="IPR051533">
    <property type="entry name" value="WaaL-like"/>
</dbReference>
<gene>
    <name evidence="7" type="ORF">BXY80_0035</name>
</gene>
<proteinExistence type="predicted"/>
<dbReference type="InterPro" id="IPR007016">
    <property type="entry name" value="O-antigen_ligase-rel_domated"/>
</dbReference>
<feature type="transmembrane region" description="Helical" evidence="5">
    <location>
        <begin position="105"/>
        <end position="125"/>
    </location>
</feature>
<evidence type="ECO:0000256" key="2">
    <source>
        <dbReference type="ARBA" id="ARBA00022692"/>
    </source>
</evidence>
<dbReference type="RefSeq" id="WP_120199207.1">
    <property type="nucleotide sequence ID" value="NZ_RAQJ01000001.1"/>
</dbReference>
<name>A0A420DUZ0_9FLAO</name>
<feature type="transmembrane region" description="Helical" evidence="5">
    <location>
        <begin position="229"/>
        <end position="247"/>
    </location>
</feature>
<feature type="domain" description="O-antigen ligase-related" evidence="6">
    <location>
        <begin position="238"/>
        <end position="385"/>
    </location>
</feature>
<reference evidence="7 8" key="1">
    <citation type="submission" date="2018-09" db="EMBL/GenBank/DDBJ databases">
        <title>Genomic Encyclopedia of Archaeal and Bacterial Type Strains, Phase II (KMG-II): from individual species to whole genera.</title>
        <authorList>
            <person name="Goeker M."/>
        </authorList>
    </citation>
    <scope>NUCLEOTIDE SEQUENCE [LARGE SCALE GENOMIC DNA]</scope>
    <source>
        <strain evidence="7 8">DSM 26283</strain>
    </source>
</reference>
<feature type="transmembrane region" description="Helical" evidence="5">
    <location>
        <begin position="80"/>
        <end position="98"/>
    </location>
</feature>
<accession>A0A420DUZ0</accession>